<organism evidence="2 3">
    <name type="scientific">Capnocytophaga cynodegmi</name>
    <dbReference type="NCBI Taxonomy" id="28189"/>
    <lineage>
        <taxon>Bacteria</taxon>
        <taxon>Pseudomonadati</taxon>
        <taxon>Bacteroidota</taxon>
        <taxon>Flavobacteriia</taxon>
        <taxon>Flavobacteriales</taxon>
        <taxon>Flavobacteriaceae</taxon>
        <taxon>Capnocytophaga</taxon>
    </lineage>
</organism>
<keyword evidence="1" id="KW-0812">Transmembrane</keyword>
<evidence type="ECO:0000313" key="3">
    <source>
        <dbReference type="Proteomes" id="UP000038083"/>
    </source>
</evidence>
<reference evidence="2 3" key="1">
    <citation type="submission" date="2015-01" db="EMBL/GenBank/DDBJ databases">
        <authorList>
            <person name="MANFREDI Pablo"/>
        </authorList>
    </citation>
    <scope>NUCLEOTIDE SEQUENCE [LARGE SCALE GENOMIC DNA]</scope>
    <source>
        <strain evidence="2 3">Ccy74</strain>
    </source>
</reference>
<protein>
    <submittedName>
        <fullName evidence="2">Uncharacterized protein</fullName>
    </submittedName>
</protein>
<keyword evidence="1" id="KW-0472">Membrane</keyword>
<evidence type="ECO:0000256" key="1">
    <source>
        <dbReference type="SAM" id="Phobius"/>
    </source>
</evidence>
<keyword evidence="1" id="KW-1133">Transmembrane helix</keyword>
<gene>
    <name evidence="2" type="ORF">CCYN74_30256</name>
</gene>
<name>A0A0B7HEM6_9FLAO</name>
<dbReference type="OrthoDB" id="1150719at2"/>
<proteinExistence type="predicted"/>
<dbReference type="EMBL" id="CDOG01000023">
    <property type="protein sequence ID" value="CEN38761.1"/>
    <property type="molecule type" value="Genomic_DNA"/>
</dbReference>
<evidence type="ECO:0000313" key="2">
    <source>
        <dbReference type="EMBL" id="CEN38761.1"/>
    </source>
</evidence>
<dbReference type="AlphaFoldDB" id="A0A0B7HEM6"/>
<sequence>MKSMTSMRIGNVYVYDTDTFSQQEKDFCSKMYSVIYFADFFCKNSISKVIRPLNLFLTDNKDENGQRFEWGIKLWVNVEKLKNTPDEDFPKEAILAVKQSLIDIAPMHDWTAENIELNFQKVLETNLQGQWVVTKNITHNETKFQLIMQYDGNKIITNLTDYMQFMMKIKAPKRKAILVPVSLKGSIATGILVPSMVTDFSFKGNILTLQIGYRQNKKWKVNFEKSITLTDI</sequence>
<feature type="transmembrane region" description="Helical" evidence="1">
    <location>
        <begin position="176"/>
        <end position="197"/>
    </location>
</feature>
<dbReference type="RefSeq" id="WP_155848715.1">
    <property type="nucleotide sequence ID" value="NZ_CDOF01000022.1"/>
</dbReference>
<dbReference type="Proteomes" id="UP000038083">
    <property type="component" value="Unassembled WGS sequence"/>
</dbReference>
<accession>A0A0B7HEM6</accession>